<evidence type="ECO:0000256" key="2">
    <source>
        <dbReference type="ARBA" id="ARBA00022679"/>
    </source>
</evidence>
<keyword evidence="6" id="KW-1185">Reference proteome</keyword>
<evidence type="ECO:0000256" key="1">
    <source>
        <dbReference type="ARBA" id="ARBA00022603"/>
    </source>
</evidence>
<accession>A0A511JFX6</accession>
<evidence type="ECO:0000313" key="5">
    <source>
        <dbReference type="EMBL" id="GEL96882.1"/>
    </source>
</evidence>
<protein>
    <recommendedName>
        <fullName evidence="4">Methyltransferase type 11 domain-containing protein</fullName>
    </recommendedName>
</protein>
<dbReference type="Pfam" id="PF08241">
    <property type="entry name" value="Methyltransf_11"/>
    <property type="match status" value="1"/>
</dbReference>
<reference evidence="5 6" key="1">
    <citation type="submission" date="2019-07" db="EMBL/GenBank/DDBJ databases">
        <title>Whole genome shotgun sequence of Cellulomonas terrae NBRC 100819.</title>
        <authorList>
            <person name="Hosoyama A."/>
            <person name="Uohara A."/>
            <person name="Ohji S."/>
            <person name="Ichikawa N."/>
        </authorList>
    </citation>
    <scope>NUCLEOTIDE SEQUENCE [LARGE SCALE GENOMIC DNA]</scope>
    <source>
        <strain evidence="5 6">NBRC 100819</strain>
    </source>
</reference>
<dbReference type="AlphaFoldDB" id="A0A511JFX6"/>
<proteinExistence type="predicted"/>
<dbReference type="EMBL" id="BJWH01000001">
    <property type="protein sequence ID" value="GEL96882.1"/>
    <property type="molecule type" value="Genomic_DNA"/>
</dbReference>
<evidence type="ECO:0000313" key="6">
    <source>
        <dbReference type="Proteomes" id="UP000321049"/>
    </source>
</evidence>
<dbReference type="CDD" id="cd02440">
    <property type="entry name" value="AdoMet_MTases"/>
    <property type="match status" value="1"/>
</dbReference>
<keyword evidence="1" id="KW-0489">Methyltransferase</keyword>
<evidence type="ECO:0000259" key="4">
    <source>
        <dbReference type="Pfam" id="PF08241"/>
    </source>
</evidence>
<dbReference type="InterPro" id="IPR029063">
    <property type="entry name" value="SAM-dependent_MTases_sf"/>
</dbReference>
<keyword evidence="2" id="KW-0808">Transferase</keyword>
<dbReference type="GO" id="GO:0032259">
    <property type="term" value="P:methylation"/>
    <property type="evidence" value="ECO:0007669"/>
    <property type="project" value="UniProtKB-KW"/>
</dbReference>
<feature type="domain" description="Methyltransferase type 11" evidence="4">
    <location>
        <begin position="27"/>
        <end position="126"/>
    </location>
</feature>
<dbReference type="Proteomes" id="UP000321049">
    <property type="component" value="Unassembled WGS sequence"/>
</dbReference>
<dbReference type="InterPro" id="IPR013216">
    <property type="entry name" value="Methyltransf_11"/>
</dbReference>
<comment type="caution">
    <text evidence="5">The sequence shown here is derived from an EMBL/GenBank/DDBJ whole genome shotgun (WGS) entry which is preliminary data.</text>
</comment>
<name>A0A511JFX6_9CELL</name>
<evidence type="ECO:0000256" key="3">
    <source>
        <dbReference type="ARBA" id="ARBA00022691"/>
    </source>
</evidence>
<dbReference type="GO" id="GO:0008757">
    <property type="term" value="F:S-adenosylmethionine-dependent methyltransferase activity"/>
    <property type="evidence" value="ECO:0007669"/>
    <property type="project" value="InterPro"/>
</dbReference>
<dbReference type="PANTHER" id="PTHR43464">
    <property type="entry name" value="METHYLTRANSFERASE"/>
    <property type="match status" value="1"/>
</dbReference>
<gene>
    <name evidence="5" type="ORF">CTE05_04290</name>
</gene>
<keyword evidence="3" id="KW-0949">S-adenosyl-L-methionine</keyword>
<sequence length="176" mass="18659">MTMPDDVPDRFRWAVDVMQVRPTDRVLEVGSGRGVAAALVAHGLDGGHVLGLDRSATMTTAALRRNQAHVAAGAVAFRTTSLADVDLPPASFDVAFAFNVSLFWTSPARELAVLARALVPGGRLFVFHQPPSPEKNPAVVEAATRLLTGAGWTVLETLVADTSPVESVCLVARHEP</sequence>
<dbReference type="SUPFAM" id="SSF53335">
    <property type="entry name" value="S-adenosyl-L-methionine-dependent methyltransferases"/>
    <property type="match status" value="1"/>
</dbReference>
<dbReference type="Gene3D" id="3.40.50.150">
    <property type="entry name" value="Vaccinia Virus protein VP39"/>
    <property type="match status" value="1"/>
</dbReference>
<dbReference type="PANTHER" id="PTHR43464:SF19">
    <property type="entry name" value="UBIQUINONE BIOSYNTHESIS O-METHYLTRANSFERASE, MITOCHONDRIAL"/>
    <property type="match status" value="1"/>
</dbReference>
<organism evidence="5 6">
    <name type="scientific">Cellulomonas terrae</name>
    <dbReference type="NCBI Taxonomy" id="311234"/>
    <lineage>
        <taxon>Bacteria</taxon>
        <taxon>Bacillati</taxon>
        <taxon>Actinomycetota</taxon>
        <taxon>Actinomycetes</taxon>
        <taxon>Micrococcales</taxon>
        <taxon>Cellulomonadaceae</taxon>
        <taxon>Cellulomonas</taxon>
    </lineage>
</organism>